<comment type="caution">
    <text evidence="2">The sequence shown here is derived from an EMBL/GenBank/DDBJ whole genome shotgun (WGS) entry which is preliminary data.</text>
</comment>
<keyword evidence="3" id="KW-1185">Reference proteome</keyword>
<keyword evidence="1" id="KW-0732">Signal</keyword>
<dbReference type="RefSeq" id="WP_039221314.1">
    <property type="nucleotide sequence ID" value="NZ_JWLW01000023.1"/>
</dbReference>
<feature type="chain" id="PRO_5002083493" description="Orphan protein" evidence="1">
    <location>
        <begin position="26"/>
        <end position="194"/>
    </location>
</feature>
<sequence>MTNKLSLTRLQQSAHALLASVSAFAITAALLISAMSYSTASQAHQIKAAITTVLFNPRTENIEVMHRFNLHDAEHAVKALFDKHADIMDDIETQQQFADYVAHHFAILNAAGEPLKLADVGFEVEGKHFWVYQETAEPPVLEGIKIRHDALRDLWPKQVNTLNVEGKGDIKTLTFADSVNLLEVSFKSQNSDHH</sequence>
<feature type="signal peptide" evidence="1">
    <location>
        <begin position="1"/>
        <end position="25"/>
    </location>
</feature>
<evidence type="ECO:0000313" key="3">
    <source>
        <dbReference type="Proteomes" id="UP000031197"/>
    </source>
</evidence>
<dbReference type="InterPro" id="IPR046525">
    <property type="entry name" value="DUF6702"/>
</dbReference>
<dbReference type="AlphaFoldDB" id="A0A0B3Y3H4"/>
<dbReference type="EMBL" id="JWLW01000023">
    <property type="protein sequence ID" value="KHT50619.1"/>
    <property type="molecule type" value="Genomic_DNA"/>
</dbReference>
<proteinExistence type="predicted"/>
<evidence type="ECO:0008006" key="4">
    <source>
        <dbReference type="Google" id="ProtNLM"/>
    </source>
</evidence>
<evidence type="ECO:0000313" key="2">
    <source>
        <dbReference type="EMBL" id="KHT50619.1"/>
    </source>
</evidence>
<dbReference type="Proteomes" id="UP000031197">
    <property type="component" value="Unassembled WGS sequence"/>
</dbReference>
<dbReference type="Pfam" id="PF20420">
    <property type="entry name" value="DUF6702"/>
    <property type="match status" value="1"/>
</dbReference>
<protein>
    <recommendedName>
        <fullName evidence="4">Orphan protein</fullName>
    </recommendedName>
</protein>
<reference evidence="2 3" key="1">
    <citation type="submission" date="2014-12" db="EMBL/GenBank/DDBJ databases">
        <title>Genome sequencing of Alteromonas marina AD001.</title>
        <authorList>
            <person name="Adrian T.G.S."/>
            <person name="Chan K.G."/>
        </authorList>
    </citation>
    <scope>NUCLEOTIDE SEQUENCE [LARGE SCALE GENOMIC DNA]</scope>
    <source>
        <strain evidence="2 3">AD001</strain>
    </source>
</reference>
<gene>
    <name evidence="2" type="ORF">RJ41_12545</name>
</gene>
<organism evidence="2 3">
    <name type="scientific">Alteromonas marina</name>
    <dbReference type="NCBI Taxonomy" id="203795"/>
    <lineage>
        <taxon>Bacteria</taxon>
        <taxon>Pseudomonadati</taxon>
        <taxon>Pseudomonadota</taxon>
        <taxon>Gammaproteobacteria</taxon>
        <taxon>Alteromonadales</taxon>
        <taxon>Alteromonadaceae</taxon>
        <taxon>Alteromonas/Salinimonas group</taxon>
        <taxon>Alteromonas</taxon>
    </lineage>
</organism>
<evidence type="ECO:0000256" key="1">
    <source>
        <dbReference type="SAM" id="SignalP"/>
    </source>
</evidence>
<dbReference type="OrthoDB" id="5741133at2"/>
<accession>A0A0B3Y3H4</accession>
<name>A0A0B3Y3H4_9ALTE</name>